<evidence type="ECO:0000313" key="1">
    <source>
        <dbReference type="EMBL" id="GGE18305.1"/>
    </source>
</evidence>
<reference evidence="1" key="1">
    <citation type="journal article" date="2014" name="Int. J. Syst. Evol. Microbiol.">
        <title>Complete genome sequence of Corynebacterium casei LMG S-19264T (=DSM 44701T), isolated from a smear-ripened cheese.</title>
        <authorList>
            <consortium name="US DOE Joint Genome Institute (JGI-PGF)"/>
            <person name="Walter F."/>
            <person name="Albersmeier A."/>
            <person name="Kalinowski J."/>
            <person name="Ruckert C."/>
        </authorList>
    </citation>
    <scope>NUCLEOTIDE SEQUENCE</scope>
    <source>
        <strain evidence="1">CGMCC 1.15367</strain>
    </source>
</reference>
<dbReference type="RefSeq" id="WP_188911961.1">
    <property type="nucleotide sequence ID" value="NZ_BMIQ01000008.1"/>
</dbReference>
<evidence type="ECO:0000313" key="2">
    <source>
        <dbReference type="Proteomes" id="UP000644699"/>
    </source>
</evidence>
<reference evidence="1" key="2">
    <citation type="submission" date="2020-09" db="EMBL/GenBank/DDBJ databases">
        <authorList>
            <person name="Sun Q."/>
            <person name="Zhou Y."/>
        </authorList>
    </citation>
    <scope>NUCLEOTIDE SEQUENCE</scope>
    <source>
        <strain evidence="1">CGMCC 1.15367</strain>
    </source>
</reference>
<dbReference type="Proteomes" id="UP000644699">
    <property type="component" value="Unassembled WGS sequence"/>
</dbReference>
<protein>
    <submittedName>
        <fullName evidence="1">Uncharacterized protein</fullName>
    </submittedName>
</protein>
<proteinExistence type="predicted"/>
<name>A0A916ZYA3_9HYPH</name>
<gene>
    <name evidence="1" type="ORF">GCM10011390_41850</name>
</gene>
<dbReference type="AlphaFoldDB" id="A0A916ZYA3"/>
<sequence length="133" mass="15205">MAKPDAWKEQRSGEQVDRFDDTVCGVCAREATGIGYAPRSSRGTPDRPILWICDDPDCIEIARNSYDMRQEDFTRIESLASHEGGHALEAFCEEIGKFDFREFSQAEFFEANRRMVAGYRSALKIKLRDEAPF</sequence>
<organism evidence="1 2">
    <name type="scientific">Aureimonas endophytica</name>
    <dbReference type="NCBI Taxonomy" id="2027858"/>
    <lineage>
        <taxon>Bacteria</taxon>
        <taxon>Pseudomonadati</taxon>
        <taxon>Pseudomonadota</taxon>
        <taxon>Alphaproteobacteria</taxon>
        <taxon>Hyphomicrobiales</taxon>
        <taxon>Aurantimonadaceae</taxon>
        <taxon>Aureimonas</taxon>
    </lineage>
</organism>
<accession>A0A916ZYA3</accession>
<keyword evidence="2" id="KW-1185">Reference proteome</keyword>
<dbReference type="EMBL" id="BMIQ01000008">
    <property type="protein sequence ID" value="GGE18305.1"/>
    <property type="molecule type" value="Genomic_DNA"/>
</dbReference>
<comment type="caution">
    <text evidence="1">The sequence shown here is derived from an EMBL/GenBank/DDBJ whole genome shotgun (WGS) entry which is preliminary data.</text>
</comment>